<dbReference type="EMBL" id="JANQBD010000004">
    <property type="protein sequence ID" value="MCR8631041.1"/>
    <property type="molecule type" value="Genomic_DNA"/>
</dbReference>
<accession>A0ABT1YCZ8</accession>
<proteinExistence type="predicted"/>
<protein>
    <submittedName>
        <fullName evidence="2">Uncharacterized protein</fullName>
    </submittedName>
</protein>
<feature type="transmembrane region" description="Helical" evidence="1">
    <location>
        <begin position="58"/>
        <end position="79"/>
    </location>
</feature>
<feature type="transmembrane region" description="Helical" evidence="1">
    <location>
        <begin position="86"/>
        <end position="110"/>
    </location>
</feature>
<gene>
    <name evidence="2" type="ORF">NV381_07480</name>
</gene>
<dbReference type="RefSeq" id="WP_258212642.1">
    <property type="nucleotide sequence ID" value="NZ_JANQBD010000004.1"/>
</dbReference>
<name>A0ABT1YCZ8_9BACL</name>
<evidence type="ECO:0000256" key="1">
    <source>
        <dbReference type="SAM" id="Phobius"/>
    </source>
</evidence>
<feature type="transmembrane region" description="Helical" evidence="1">
    <location>
        <begin position="34"/>
        <end position="52"/>
    </location>
</feature>
<keyword evidence="1" id="KW-0812">Transmembrane</keyword>
<feature type="transmembrane region" description="Helical" evidence="1">
    <location>
        <begin position="122"/>
        <end position="145"/>
    </location>
</feature>
<evidence type="ECO:0000313" key="3">
    <source>
        <dbReference type="Proteomes" id="UP001300012"/>
    </source>
</evidence>
<sequence length="230" mass="26397">MSIPLLIKFFFSTIELIAVTTFALSIFRFPLRYHFSKILAISIAMSITAFYLREIAMLKNYAVLSMLSTEMIMITLLFSLPLYYSLVITIIGFMLAGIIEYAVMMAATWLNLTNAAIARTNFIHSSSVFLITAIIVTLMTIYIRYRKFGFMFMANKLTMNQAIKKYNFALSAVIVVFILIIQLTSLSYNNFSIHSFILIILSIFCVIGISIAYKHNKKLINDKHERLKKR</sequence>
<comment type="caution">
    <text evidence="2">The sequence shown here is derived from an EMBL/GenBank/DDBJ whole genome shotgun (WGS) entry which is preliminary data.</text>
</comment>
<keyword evidence="1" id="KW-1133">Transmembrane helix</keyword>
<feature type="transmembrane region" description="Helical" evidence="1">
    <location>
        <begin position="191"/>
        <end position="213"/>
    </location>
</feature>
<dbReference type="Proteomes" id="UP001300012">
    <property type="component" value="Unassembled WGS sequence"/>
</dbReference>
<evidence type="ECO:0000313" key="2">
    <source>
        <dbReference type="EMBL" id="MCR8631041.1"/>
    </source>
</evidence>
<feature type="transmembrane region" description="Helical" evidence="1">
    <location>
        <begin position="166"/>
        <end position="185"/>
    </location>
</feature>
<reference evidence="2 3" key="1">
    <citation type="submission" date="2022-08" db="EMBL/GenBank/DDBJ databases">
        <title>Paenibacillus endoradicis sp. nov., Paenibacillus radicibacter sp. nov and Paenibacillus pararadicis sp. nov., three cold-adapted plant growth-promoting bacteria isolated from root of Larix gmelinii in Great Khingan.</title>
        <authorList>
            <person name="Xue H."/>
        </authorList>
    </citation>
    <scope>NUCLEOTIDE SEQUENCE [LARGE SCALE GENOMIC DNA]</scope>
    <source>
        <strain evidence="2 3">N5-1-1-5</strain>
    </source>
</reference>
<keyword evidence="3" id="KW-1185">Reference proteome</keyword>
<keyword evidence="1" id="KW-0472">Membrane</keyword>
<feature type="transmembrane region" description="Helical" evidence="1">
    <location>
        <begin position="6"/>
        <end position="27"/>
    </location>
</feature>
<organism evidence="2 3">
    <name type="scientific">Paenibacillus radicis</name>
    <name type="common">ex Xue et al. 2023</name>
    <dbReference type="NCBI Taxonomy" id="2972489"/>
    <lineage>
        <taxon>Bacteria</taxon>
        <taxon>Bacillati</taxon>
        <taxon>Bacillota</taxon>
        <taxon>Bacilli</taxon>
        <taxon>Bacillales</taxon>
        <taxon>Paenibacillaceae</taxon>
        <taxon>Paenibacillus</taxon>
    </lineage>
</organism>